<dbReference type="GeneID" id="6081143"/>
<dbReference type="Proteomes" id="UP000001194">
    <property type="component" value="Unassembled WGS sequence"/>
</dbReference>
<sequence length="352" mass="38563">MTVDMPDFNTNNLKATHGGRLGLWRPPSVGATPIDWASSCLLPSLGGDTGHGCCESQRRRFSIYYLFHFVNCFSRVRSCLMLVLKYTSSAIPMASQWIRFQLSCTGAHNMLTSSYMYILGSEFLPFDSEELDIDEVADGFRVSKSLSSSLSLIIMIQEYRDNYKKKLVVKCKLPHSNVTRDLLSTNEARLEIARDVLCSLSEALPMPRLPPSDIRRGSNILRFKTHLAREHGAVLNISASISLFASFWTPLGLAGSINRYNDAAKMLPPTTVTESNDLPTLVAPAYLARVEARIMPFSEQICLVQQGHGISEKAEGGSWSTADAGSSQAFVKSGGLLSSMASCIDVSDSAEG</sequence>
<accession>B0DNA2</accession>
<proteinExistence type="predicted"/>
<gene>
    <name evidence="1" type="ORF">LACBIDRAFT_331051</name>
</gene>
<dbReference type="HOGENOM" id="CLU_787702_0_0_1"/>
<dbReference type="RefSeq" id="XP_001885402.1">
    <property type="nucleotide sequence ID" value="XM_001885367.1"/>
</dbReference>
<evidence type="ECO:0000313" key="2">
    <source>
        <dbReference type="Proteomes" id="UP000001194"/>
    </source>
</evidence>
<keyword evidence="2" id="KW-1185">Reference proteome</keyword>
<dbReference type="InParanoid" id="B0DNA2"/>
<name>B0DNA2_LACBS</name>
<evidence type="ECO:0000313" key="1">
    <source>
        <dbReference type="EMBL" id="EDR03834.1"/>
    </source>
</evidence>
<dbReference type="EMBL" id="DS547121">
    <property type="protein sequence ID" value="EDR03834.1"/>
    <property type="molecule type" value="Genomic_DNA"/>
</dbReference>
<reference evidence="1 2" key="1">
    <citation type="journal article" date="2008" name="Nature">
        <title>The genome of Laccaria bicolor provides insights into mycorrhizal symbiosis.</title>
        <authorList>
            <person name="Martin F."/>
            <person name="Aerts A."/>
            <person name="Ahren D."/>
            <person name="Brun A."/>
            <person name="Danchin E.G.J."/>
            <person name="Duchaussoy F."/>
            <person name="Gibon J."/>
            <person name="Kohler A."/>
            <person name="Lindquist E."/>
            <person name="Pereda V."/>
            <person name="Salamov A."/>
            <person name="Shapiro H.J."/>
            <person name="Wuyts J."/>
            <person name="Blaudez D."/>
            <person name="Buee M."/>
            <person name="Brokstein P."/>
            <person name="Canbaeck B."/>
            <person name="Cohen D."/>
            <person name="Courty P.E."/>
            <person name="Coutinho P.M."/>
            <person name="Delaruelle C."/>
            <person name="Detter J.C."/>
            <person name="Deveau A."/>
            <person name="DiFazio S."/>
            <person name="Duplessis S."/>
            <person name="Fraissinet-Tachet L."/>
            <person name="Lucic E."/>
            <person name="Frey-Klett P."/>
            <person name="Fourrey C."/>
            <person name="Feussner I."/>
            <person name="Gay G."/>
            <person name="Grimwood J."/>
            <person name="Hoegger P.J."/>
            <person name="Jain P."/>
            <person name="Kilaru S."/>
            <person name="Labbe J."/>
            <person name="Lin Y.C."/>
            <person name="Legue V."/>
            <person name="Le Tacon F."/>
            <person name="Marmeisse R."/>
            <person name="Melayah D."/>
            <person name="Montanini B."/>
            <person name="Muratet M."/>
            <person name="Nehls U."/>
            <person name="Niculita-Hirzel H."/>
            <person name="Oudot-Le Secq M.P."/>
            <person name="Peter M."/>
            <person name="Quesneville H."/>
            <person name="Rajashekar B."/>
            <person name="Reich M."/>
            <person name="Rouhier N."/>
            <person name="Schmutz J."/>
            <person name="Yin T."/>
            <person name="Chalot M."/>
            <person name="Henrissat B."/>
            <person name="Kuees U."/>
            <person name="Lucas S."/>
            <person name="Van de Peer Y."/>
            <person name="Podila G.K."/>
            <person name="Polle A."/>
            <person name="Pukkila P.J."/>
            <person name="Richardson P.M."/>
            <person name="Rouze P."/>
            <person name="Sanders I.R."/>
            <person name="Stajich J.E."/>
            <person name="Tunlid A."/>
            <person name="Tuskan G."/>
            <person name="Grigoriev I.V."/>
        </authorList>
    </citation>
    <scope>NUCLEOTIDE SEQUENCE [LARGE SCALE GENOMIC DNA]</scope>
    <source>
        <strain evidence="2">S238N-H82 / ATCC MYA-4686</strain>
    </source>
</reference>
<organism evidence="2">
    <name type="scientific">Laccaria bicolor (strain S238N-H82 / ATCC MYA-4686)</name>
    <name type="common">Bicoloured deceiver</name>
    <name type="synonym">Laccaria laccata var. bicolor</name>
    <dbReference type="NCBI Taxonomy" id="486041"/>
    <lineage>
        <taxon>Eukaryota</taxon>
        <taxon>Fungi</taxon>
        <taxon>Dikarya</taxon>
        <taxon>Basidiomycota</taxon>
        <taxon>Agaricomycotina</taxon>
        <taxon>Agaricomycetes</taxon>
        <taxon>Agaricomycetidae</taxon>
        <taxon>Agaricales</taxon>
        <taxon>Agaricineae</taxon>
        <taxon>Hydnangiaceae</taxon>
        <taxon>Laccaria</taxon>
    </lineage>
</organism>
<dbReference type="KEGG" id="lbc:LACBIDRAFT_331051"/>
<protein>
    <submittedName>
        <fullName evidence="1">Predicted protein</fullName>
    </submittedName>
</protein>
<dbReference type="AlphaFoldDB" id="B0DNA2"/>